<dbReference type="Proteomes" id="UP001239111">
    <property type="component" value="Chromosome 4"/>
</dbReference>
<dbReference type="EMBL" id="CM056744">
    <property type="protein sequence ID" value="KAJ8667868.1"/>
    <property type="molecule type" value="Genomic_DNA"/>
</dbReference>
<name>A0ACC2N9Q6_9HYME</name>
<keyword evidence="2" id="KW-1185">Reference proteome</keyword>
<comment type="caution">
    <text evidence="1">The sequence shown here is derived from an EMBL/GenBank/DDBJ whole genome shotgun (WGS) entry which is preliminary data.</text>
</comment>
<evidence type="ECO:0000313" key="1">
    <source>
        <dbReference type="EMBL" id="KAJ8667868.1"/>
    </source>
</evidence>
<reference evidence="1" key="1">
    <citation type="submission" date="2023-04" db="EMBL/GenBank/DDBJ databases">
        <title>A chromosome-level genome assembly of the parasitoid wasp Eretmocerus hayati.</title>
        <authorList>
            <person name="Zhong Y."/>
            <person name="Liu S."/>
            <person name="Liu Y."/>
        </authorList>
    </citation>
    <scope>NUCLEOTIDE SEQUENCE</scope>
    <source>
        <strain evidence="1">ZJU_SS_LIU_2023</strain>
    </source>
</reference>
<accession>A0ACC2N9Q6</accession>
<proteinExistence type="predicted"/>
<organism evidence="1 2">
    <name type="scientific">Eretmocerus hayati</name>
    <dbReference type="NCBI Taxonomy" id="131215"/>
    <lineage>
        <taxon>Eukaryota</taxon>
        <taxon>Metazoa</taxon>
        <taxon>Ecdysozoa</taxon>
        <taxon>Arthropoda</taxon>
        <taxon>Hexapoda</taxon>
        <taxon>Insecta</taxon>
        <taxon>Pterygota</taxon>
        <taxon>Neoptera</taxon>
        <taxon>Endopterygota</taxon>
        <taxon>Hymenoptera</taxon>
        <taxon>Apocrita</taxon>
        <taxon>Proctotrupomorpha</taxon>
        <taxon>Chalcidoidea</taxon>
        <taxon>Aphelinidae</taxon>
        <taxon>Aphelininae</taxon>
        <taxon>Eretmocerus</taxon>
    </lineage>
</organism>
<gene>
    <name evidence="1" type="ORF">QAD02_009531</name>
</gene>
<protein>
    <submittedName>
        <fullName evidence="1">Uncharacterized protein</fullName>
    </submittedName>
</protein>
<evidence type="ECO:0000313" key="2">
    <source>
        <dbReference type="Proteomes" id="UP001239111"/>
    </source>
</evidence>
<sequence>MNKYRTERPLIVPNGAEMLSTVEGFRGTSDTLSNSQNQQIFAMGDDISLQGSYYGTDGDFSGQQYNSMQEYNRGQIVADTHQETGYSGSWSTQDCNVIYYQNQEGLQEVSQEATGSGYDTSMDRMSCLETWDWVCDSAMALLEQNHGTMLDTNFLDEEYMGFTWESQTSTDRGSMNAETLGQLPRIALEPGDQILCEDENEVSNELQRVIEEIVISFHGRHK</sequence>